<dbReference type="Proteomes" id="UP000427906">
    <property type="component" value="Chromosome"/>
</dbReference>
<dbReference type="InterPro" id="IPR005801">
    <property type="entry name" value="ADC_synthase"/>
</dbReference>
<organism evidence="6 7">
    <name type="scientific">Desulfosarcina alkanivorans</name>
    <dbReference type="NCBI Taxonomy" id="571177"/>
    <lineage>
        <taxon>Bacteria</taxon>
        <taxon>Pseudomonadati</taxon>
        <taxon>Thermodesulfobacteriota</taxon>
        <taxon>Desulfobacteria</taxon>
        <taxon>Desulfobacterales</taxon>
        <taxon>Desulfosarcinaceae</taxon>
        <taxon>Desulfosarcina</taxon>
    </lineage>
</organism>
<evidence type="ECO:0000313" key="7">
    <source>
        <dbReference type="Proteomes" id="UP000427906"/>
    </source>
</evidence>
<evidence type="ECO:0000313" key="6">
    <source>
        <dbReference type="EMBL" id="BBO70228.1"/>
    </source>
</evidence>
<proteinExistence type="predicted"/>
<dbReference type="Pfam" id="PF01063">
    <property type="entry name" value="Aminotran_4"/>
    <property type="match status" value="1"/>
</dbReference>
<feature type="region of interest" description="Disordered" evidence="3">
    <location>
        <begin position="285"/>
        <end position="304"/>
    </location>
</feature>
<feature type="domain" description="Anthranilate synthase component I N-terminal" evidence="5">
    <location>
        <begin position="26"/>
        <end position="153"/>
    </location>
</feature>
<dbReference type="PANTHER" id="PTHR11236:SF50">
    <property type="entry name" value="AMINODEOXYCHORISMATE SYNTHASE COMPONENT 1"/>
    <property type="match status" value="1"/>
</dbReference>
<dbReference type="InterPro" id="IPR015890">
    <property type="entry name" value="Chorismate_C"/>
</dbReference>
<dbReference type="InterPro" id="IPR043131">
    <property type="entry name" value="BCAT-like_N"/>
</dbReference>
<accession>A0A5K7YN37</accession>
<protein>
    <recommendedName>
        <fullName evidence="1">aminodeoxychorismate synthase</fullName>
        <ecNumber evidence="1">2.6.1.85</ecNumber>
    </recommendedName>
</protein>
<keyword evidence="7" id="KW-1185">Reference proteome</keyword>
<dbReference type="InterPro" id="IPR005802">
    <property type="entry name" value="ADC_synth_comp_1"/>
</dbReference>
<dbReference type="SUPFAM" id="SSF56322">
    <property type="entry name" value="ADC synthase"/>
    <property type="match status" value="1"/>
</dbReference>
<dbReference type="Gene3D" id="3.60.120.10">
    <property type="entry name" value="Anthranilate synthase"/>
    <property type="match status" value="1"/>
</dbReference>
<gene>
    <name evidence="6" type="ORF">DSCA_41580</name>
</gene>
<dbReference type="AlphaFoldDB" id="A0A5K7YN37"/>
<dbReference type="InterPro" id="IPR019999">
    <property type="entry name" value="Anth_synth_I-like"/>
</dbReference>
<dbReference type="EMBL" id="AP021874">
    <property type="protein sequence ID" value="BBO70228.1"/>
    <property type="molecule type" value="Genomic_DNA"/>
</dbReference>
<dbReference type="Pfam" id="PF00425">
    <property type="entry name" value="Chorismate_bind"/>
    <property type="match status" value="1"/>
</dbReference>
<evidence type="ECO:0000256" key="2">
    <source>
        <dbReference type="ARBA" id="ARBA00022679"/>
    </source>
</evidence>
<dbReference type="KEGG" id="dalk:DSCA_41580"/>
<dbReference type="InterPro" id="IPR036038">
    <property type="entry name" value="Aminotransferase-like"/>
</dbReference>
<dbReference type="GO" id="GO:0009396">
    <property type="term" value="P:folic acid-containing compound biosynthetic process"/>
    <property type="evidence" value="ECO:0007669"/>
    <property type="project" value="InterPro"/>
</dbReference>
<dbReference type="GO" id="GO:0000162">
    <property type="term" value="P:L-tryptophan biosynthetic process"/>
    <property type="evidence" value="ECO:0007669"/>
    <property type="project" value="TreeGrafter"/>
</dbReference>
<dbReference type="InterPro" id="IPR043132">
    <property type="entry name" value="BCAT-like_C"/>
</dbReference>
<dbReference type="EC" id="2.6.1.85" evidence="1"/>
<dbReference type="InterPro" id="IPR001544">
    <property type="entry name" value="Aminotrans_IV"/>
</dbReference>
<evidence type="ECO:0000259" key="4">
    <source>
        <dbReference type="Pfam" id="PF00425"/>
    </source>
</evidence>
<dbReference type="NCBIfam" id="TIGR00553">
    <property type="entry name" value="pabB"/>
    <property type="match status" value="1"/>
</dbReference>
<dbReference type="Pfam" id="PF04715">
    <property type="entry name" value="Anth_synt_I_N"/>
    <property type="match status" value="1"/>
</dbReference>
<dbReference type="Gene3D" id="3.20.10.10">
    <property type="entry name" value="D-amino Acid Aminotransferase, subunit A, domain 2"/>
    <property type="match status" value="1"/>
</dbReference>
<evidence type="ECO:0000256" key="3">
    <source>
        <dbReference type="SAM" id="MobiDB-lite"/>
    </source>
</evidence>
<dbReference type="GO" id="GO:0046820">
    <property type="term" value="F:4-amino-4-deoxychorismate synthase activity"/>
    <property type="evidence" value="ECO:0007669"/>
    <property type="project" value="UniProtKB-EC"/>
</dbReference>
<feature type="domain" description="Chorismate-utilising enzyme C-terminal" evidence="4">
    <location>
        <begin position="207"/>
        <end position="459"/>
    </location>
</feature>
<name>A0A5K7YN37_9BACT</name>
<dbReference type="Gene3D" id="3.30.470.10">
    <property type="match status" value="1"/>
</dbReference>
<reference evidence="6 7" key="1">
    <citation type="submission" date="2019-11" db="EMBL/GenBank/DDBJ databases">
        <title>Comparative genomics of hydrocarbon-degrading Desulfosarcina strains.</title>
        <authorList>
            <person name="Watanabe M."/>
            <person name="Kojima H."/>
            <person name="Fukui M."/>
        </authorList>
    </citation>
    <scope>NUCLEOTIDE SEQUENCE [LARGE SCALE GENOMIC DNA]</scope>
    <source>
        <strain evidence="6 7">PL12</strain>
    </source>
</reference>
<evidence type="ECO:0000256" key="1">
    <source>
        <dbReference type="ARBA" id="ARBA00013139"/>
    </source>
</evidence>
<dbReference type="PANTHER" id="PTHR11236">
    <property type="entry name" value="AMINOBENZOATE/ANTHRANILATE SYNTHASE"/>
    <property type="match status" value="1"/>
</dbReference>
<dbReference type="PRINTS" id="PR00095">
    <property type="entry name" value="ANTSNTHASEI"/>
</dbReference>
<keyword evidence="2" id="KW-0808">Transferase</keyword>
<sequence length="752" mass="81842">MKALKSRLPGIVGVRTESLALEEPFAAMAARFAGEAGCVVLLSGGDLDCARYHILALRPWLTLTGRAGTTTLLIDGATVAVPRAPLDVLQTVLDRCRLTAKGLVDPVVAGLFGYLAYDLKDDLEDLPKTSVDDLGLPSLVMAAPSLVVVQDKADGATRVHAILREDRDPSAAGAAIDAFRRDLNTPPRENGGFSGSGSRWTSNFTRPEYESAVRRIREYIASGDVYQVNLSQRFEVEFQGDGYSLFRTLYRLNPAPFFAYVHAGGHRIVSTSPERFLLRNGDRVETRPIKGTRPRGQTPEQDDRMRAELAGSSKDDAELSMIVDLMRNDIGKVCAGGSVRVAQHKRLEAYRNVYHLVSDVEGTLAGGRDSVDLIRAAFPGGSITGCPKIRAMEIIDELESRRRHVYTGSIGYVSFHDTMDLSIAIRTATIVGNRLVFSVGGGIVYDSDPADEYEETLHKGRTLMSVFQGTVGLRTDADEGSPQVWLNGRILTQTRAVVPVSDLGLQYGFGFFETIRVEKGAACRLQAHLDRFNRSWRALFGGEPPDLTWRDIIAQVIGKNELDDATAAVKILATRGPAESAGGDGVLLVTARPYVHRLEALGAGGLRLATFPHPRMTVMADFKSLNYLHCHQAGLWAQKNGADEAVILNPDGTVSETNSANLVVATGRSVTLPRSPHVLPGVMQAETCRRLEARGYLITEAPIRPEDVLKADAVLLTNALMGVVPALSLDGQPLKIDHELLESLNRNLFMQR</sequence>
<evidence type="ECO:0000259" key="5">
    <source>
        <dbReference type="Pfam" id="PF04715"/>
    </source>
</evidence>
<dbReference type="RefSeq" id="WP_231716229.1">
    <property type="nucleotide sequence ID" value="NZ_AP021874.1"/>
</dbReference>
<dbReference type="InterPro" id="IPR006805">
    <property type="entry name" value="Anth_synth_I_N"/>
</dbReference>
<dbReference type="SUPFAM" id="SSF56752">
    <property type="entry name" value="D-aminoacid aminotransferase-like PLP-dependent enzymes"/>
    <property type="match status" value="1"/>
</dbReference>